<protein>
    <recommendedName>
        <fullName evidence="4">Secreted protein</fullName>
    </recommendedName>
</protein>
<evidence type="ECO:0000256" key="1">
    <source>
        <dbReference type="SAM" id="SignalP"/>
    </source>
</evidence>
<evidence type="ECO:0000313" key="3">
    <source>
        <dbReference type="Proteomes" id="UP001295444"/>
    </source>
</evidence>
<gene>
    <name evidence="2" type="ORF">PECUL_23A039894</name>
</gene>
<keyword evidence="3" id="KW-1185">Reference proteome</keyword>
<accession>A0AAD1RC75</accession>
<evidence type="ECO:0000313" key="2">
    <source>
        <dbReference type="EMBL" id="CAH2248012.1"/>
    </source>
</evidence>
<organism evidence="2 3">
    <name type="scientific">Pelobates cultripes</name>
    <name type="common">Western spadefoot toad</name>
    <dbReference type="NCBI Taxonomy" id="61616"/>
    <lineage>
        <taxon>Eukaryota</taxon>
        <taxon>Metazoa</taxon>
        <taxon>Chordata</taxon>
        <taxon>Craniata</taxon>
        <taxon>Vertebrata</taxon>
        <taxon>Euteleostomi</taxon>
        <taxon>Amphibia</taxon>
        <taxon>Batrachia</taxon>
        <taxon>Anura</taxon>
        <taxon>Pelobatoidea</taxon>
        <taxon>Pelobatidae</taxon>
        <taxon>Pelobates</taxon>
    </lineage>
</organism>
<feature type="signal peptide" evidence="1">
    <location>
        <begin position="1"/>
        <end position="27"/>
    </location>
</feature>
<evidence type="ECO:0008006" key="4">
    <source>
        <dbReference type="Google" id="ProtNLM"/>
    </source>
</evidence>
<dbReference type="Proteomes" id="UP001295444">
    <property type="component" value="Chromosome 02"/>
</dbReference>
<proteinExistence type="predicted"/>
<name>A0AAD1RC75_PELCU</name>
<keyword evidence="1" id="KW-0732">Signal</keyword>
<feature type="chain" id="PRO_5042270415" description="Secreted protein" evidence="1">
    <location>
        <begin position="28"/>
        <end position="93"/>
    </location>
</feature>
<dbReference type="AlphaFoldDB" id="A0AAD1RC75"/>
<sequence length="93" mass="10791">MHPGGRRWNCYYSILRVLLFTPLAVRALVSCTRTRAFAPVVVLLSGARYREPREDQRELPGDQDTGDTDSMQVWILDKHQDGVRFIFWILLTV</sequence>
<dbReference type="EMBL" id="OW240913">
    <property type="protein sequence ID" value="CAH2248012.1"/>
    <property type="molecule type" value="Genomic_DNA"/>
</dbReference>
<reference evidence="2" key="1">
    <citation type="submission" date="2022-03" db="EMBL/GenBank/DDBJ databases">
        <authorList>
            <person name="Alioto T."/>
            <person name="Alioto T."/>
            <person name="Gomez Garrido J."/>
        </authorList>
    </citation>
    <scope>NUCLEOTIDE SEQUENCE</scope>
</reference>